<protein>
    <submittedName>
        <fullName evidence="5">Peptide alpha-N-acetyltransferase</fullName>
    </submittedName>
</protein>
<dbReference type="SUPFAM" id="SSF55729">
    <property type="entry name" value="Acyl-CoA N-acyltransferases (Nat)"/>
    <property type="match status" value="1"/>
</dbReference>
<dbReference type="EMBL" id="BTGC01000001">
    <property type="protein sequence ID" value="GMM49153.1"/>
    <property type="molecule type" value="Genomic_DNA"/>
</dbReference>
<dbReference type="PROSITE" id="PS51186">
    <property type="entry name" value="GNAT"/>
    <property type="match status" value="1"/>
</dbReference>
<proteinExistence type="inferred from homology"/>
<keyword evidence="1" id="KW-0808">Transferase</keyword>
<dbReference type="AlphaFoldDB" id="A0AAV5REI3"/>
<dbReference type="PANTHER" id="PTHR45896">
    <property type="entry name" value="N-ALPHA-ACETYLTRANSFERASE 30"/>
    <property type="match status" value="1"/>
</dbReference>
<organism evidence="5 6">
    <name type="scientific">Starmerella bacillaris</name>
    <name type="common">Yeast</name>
    <name type="synonym">Candida zemplinina</name>
    <dbReference type="NCBI Taxonomy" id="1247836"/>
    <lineage>
        <taxon>Eukaryota</taxon>
        <taxon>Fungi</taxon>
        <taxon>Dikarya</taxon>
        <taxon>Ascomycota</taxon>
        <taxon>Saccharomycotina</taxon>
        <taxon>Dipodascomycetes</taxon>
        <taxon>Dipodascales</taxon>
        <taxon>Trichomonascaceae</taxon>
        <taxon>Starmerella</taxon>
    </lineage>
</organism>
<evidence type="ECO:0000259" key="4">
    <source>
        <dbReference type="PROSITE" id="PS51186"/>
    </source>
</evidence>
<evidence type="ECO:0000256" key="2">
    <source>
        <dbReference type="ARBA" id="ARBA00023315"/>
    </source>
</evidence>
<evidence type="ECO:0000256" key="1">
    <source>
        <dbReference type="ARBA" id="ARBA00022679"/>
    </source>
</evidence>
<dbReference type="InterPro" id="IPR016181">
    <property type="entry name" value="Acyl_CoA_acyltransferase"/>
</dbReference>
<evidence type="ECO:0000313" key="5">
    <source>
        <dbReference type="EMBL" id="GMM49153.1"/>
    </source>
</evidence>
<gene>
    <name evidence="5" type="ORF">DASB73_001110</name>
</gene>
<comment type="caution">
    <text evidence="5">The sequence shown here is derived from an EMBL/GenBank/DDBJ whole genome shotgun (WGS) entry which is preliminary data.</text>
</comment>
<dbReference type="Pfam" id="PF00583">
    <property type="entry name" value="Acetyltransf_1"/>
    <property type="match status" value="1"/>
</dbReference>
<keyword evidence="2" id="KW-0012">Acyltransferase</keyword>
<sequence length="181" mass="20808">MTEKLKFRCFDTSRVTEEIANVHSLVSGDLSEPYTIAIYYYFMLNWPDLAIFAYVDGNPNEFVGVIVGGLRNHQQRKLRGYIAMLAVKEEFRGRGIAKQLISEQIEAFKQHGADEVVLEAECKNKAGISLYEGQGFIRTRRMSRYYFGMNDAFRLVLPLTEKALKPTVFLNPTETEELETY</sequence>
<keyword evidence="6" id="KW-1185">Reference proteome</keyword>
<dbReference type="InterPro" id="IPR044542">
    <property type="entry name" value="NAA30-like"/>
</dbReference>
<dbReference type="Gene3D" id="3.40.630.30">
    <property type="match status" value="1"/>
</dbReference>
<evidence type="ECO:0000313" key="6">
    <source>
        <dbReference type="Proteomes" id="UP001362899"/>
    </source>
</evidence>
<dbReference type="CDD" id="cd04301">
    <property type="entry name" value="NAT_SF"/>
    <property type="match status" value="1"/>
</dbReference>
<accession>A0AAV5REI3</accession>
<dbReference type="Proteomes" id="UP001362899">
    <property type="component" value="Unassembled WGS sequence"/>
</dbReference>
<dbReference type="InterPro" id="IPR000182">
    <property type="entry name" value="GNAT_dom"/>
</dbReference>
<name>A0AAV5REI3_STABA</name>
<reference evidence="5 6" key="1">
    <citation type="journal article" date="2023" name="Elife">
        <title>Identification of key yeast species and microbe-microbe interactions impacting larval growth of Drosophila in the wild.</title>
        <authorList>
            <person name="Mure A."/>
            <person name="Sugiura Y."/>
            <person name="Maeda R."/>
            <person name="Honda K."/>
            <person name="Sakurai N."/>
            <person name="Takahashi Y."/>
            <person name="Watada M."/>
            <person name="Katoh T."/>
            <person name="Gotoh A."/>
            <person name="Gotoh Y."/>
            <person name="Taniguchi I."/>
            <person name="Nakamura K."/>
            <person name="Hayashi T."/>
            <person name="Katayama T."/>
            <person name="Uemura T."/>
            <person name="Hattori Y."/>
        </authorList>
    </citation>
    <scope>NUCLEOTIDE SEQUENCE [LARGE SCALE GENOMIC DNA]</scope>
    <source>
        <strain evidence="5 6">SB-73</strain>
    </source>
</reference>
<dbReference type="GO" id="GO:0004596">
    <property type="term" value="F:protein-N-terminal amino-acid acetyltransferase activity"/>
    <property type="evidence" value="ECO:0007669"/>
    <property type="project" value="InterPro"/>
</dbReference>
<comment type="similarity">
    <text evidence="3">Belongs to the acetyltransferase family. MAK3 subfamily.</text>
</comment>
<dbReference type="GO" id="GO:0031417">
    <property type="term" value="C:NatC complex"/>
    <property type="evidence" value="ECO:0007669"/>
    <property type="project" value="TreeGrafter"/>
</dbReference>
<feature type="domain" description="N-acetyltransferase" evidence="4">
    <location>
        <begin position="5"/>
        <end position="160"/>
    </location>
</feature>
<dbReference type="PANTHER" id="PTHR45896:SF1">
    <property type="entry name" value="N-ALPHA-ACETYLTRANSFERASE 30"/>
    <property type="match status" value="1"/>
</dbReference>
<evidence type="ECO:0000256" key="3">
    <source>
        <dbReference type="ARBA" id="ARBA00024025"/>
    </source>
</evidence>